<proteinExistence type="predicted"/>
<dbReference type="PANTHER" id="PTHR36435:SF1">
    <property type="entry name" value="CAAX AMINO TERMINAL PROTEASE FAMILY PROTEIN"/>
    <property type="match status" value="1"/>
</dbReference>
<dbReference type="RefSeq" id="WP_097829981.1">
    <property type="nucleotide sequence ID" value="NZ_CP089518.1"/>
</dbReference>
<name>A0A2A8U9R0_BACCE</name>
<dbReference type="Proteomes" id="UP000221438">
    <property type="component" value="Unassembled WGS sequence"/>
</dbReference>
<dbReference type="GO" id="GO:0080120">
    <property type="term" value="P:CAAX-box protein maturation"/>
    <property type="evidence" value="ECO:0007669"/>
    <property type="project" value="UniProtKB-ARBA"/>
</dbReference>
<dbReference type="GO" id="GO:0008237">
    <property type="term" value="F:metallopeptidase activity"/>
    <property type="evidence" value="ECO:0007669"/>
    <property type="project" value="UniProtKB-KW"/>
</dbReference>
<dbReference type="InterPro" id="IPR003675">
    <property type="entry name" value="Rce1/LyrA-like_dom"/>
</dbReference>
<keyword evidence="2" id="KW-0378">Hydrolase</keyword>
<dbReference type="PANTHER" id="PTHR36435">
    <property type="entry name" value="SLR1288 PROTEIN"/>
    <property type="match status" value="1"/>
</dbReference>
<keyword evidence="2" id="KW-0645">Protease</keyword>
<protein>
    <submittedName>
        <fullName evidence="2">CPBP family intramembrane metalloprotease</fullName>
    </submittedName>
</protein>
<evidence type="ECO:0000313" key="2">
    <source>
        <dbReference type="EMBL" id="PGQ06097.1"/>
    </source>
</evidence>
<gene>
    <name evidence="2" type="ORF">COA08_24440</name>
</gene>
<accession>A0A2A8U9R0</accession>
<reference evidence="2 3" key="1">
    <citation type="submission" date="2017-09" db="EMBL/GenBank/DDBJ databases">
        <title>Large-scale bioinformatics analysis of Bacillus genomes uncovers conserved roles of natural products in bacterial physiology.</title>
        <authorList>
            <consortium name="Agbiome Team Llc"/>
            <person name="Bleich R.M."/>
            <person name="Grubbs K.J."/>
            <person name="Santa Maria K.C."/>
            <person name="Allen S.E."/>
            <person name="Farag S."/>
            <person name="Shank E.A."/>
            <person name="Bowers A."/>
        </authorList>
    </citation>
    <scope>NUCLEOTIDE SEQUENCE [LARGE SCALE GENOMIC DNA]</scope>
    <source>
        <strain evidence="2 3">AFS046104</strain>
    </source>
</reference>
<dbReference type="GO" id="GO:0006508">
    <property type="term" value="P:proteolysis"/>
    <property type="evidence" value="ECO:0007669"/>
    <property type="project" value="UniProtKB-KW"/>
</dbReference>
<evidence type="ECO:0000259" key="1">
    <source>
        <dbReference type="Pfam" id="PF02517"/>
    </source>
</evidence>
<feature type="domain" description="CAAX prenyl protease 2/Lysostaphin resistance protein A-like" evidence="1">
    <location>
        <begin position="128"/>
        <end position="212"/>
    </location>
</feature>
<dbReference type="EMBL" id="NUJQ01000041">
    <property type="protein sequence ID" value="PGQ06097.1"/>
    <property type="molecule type" value="Genomic_DNA"/>
</dbReference>
<organism evidence="2 3">
    <name type="scientific">Bacillus cereus</name>
    <dbReference type="NCBI Taxonomy" id="1396"/>
    <lineage>
        <taxon>Bacteria</taxon>
        <taxon>Bacillati</taxon>
        <taxon>Bacillota</taxon>
        <taxon>Bacilli</taxon>
        <taxon>Bacillales</taxon>
        <taxon>Bacillaceae</taxon>
        <taxon>Bacillus</taxon>
        <taxon>Bacillus cereus group</taxon>
    </lineage>
</organism>
<dbReference type="InterPro" id="IPR052710">
    <property type="entry name" value="CAAX_protease"/>
</dbReference>
<sequence length="284" mass="32814">MNVNPFQTMRARYFLIVFALLILVARSSNEVLENTFHIQNSSLINILIFYILPIIWLFYRYRKHCVSFSLFINRNETFNLVQVLYIAIMLCIFSYGYLILYMYSFAWITPDFIMNALHEPIIDSTGGYVYQVIMVVFIAPIVGEFVFRGFLLQRFAAKWGTSIAVVVVALLFACLHVDFLGAVVFSIVLSIVYIRTKSLLMPIAIHMLNNAFVIGASFLINKEEIMSFADFSNYTTFFPGLIIFITGLNLVLIFLFVNRKYWNKEMPAIYVEQEKSFADVVGDK</sequence>
<keyword evidence="2" id="KW-0482">Metalloprotease</keyword>
<dbReference type="AlphaFoldDB" id="A0A2A8U9R0"/>
<comment type="caution">
    <text evidence="2">The sequence shown here is derived from an EMBL/GenBank/DDBJ whole genome shotgun (WGS) entry which is preliminary data.</text>
</comment>
<dbReference type="GO" id="GO:0004175">
    <property type="term" value="F:endopeptidase activity"/>
    <property type="evidence" value="ECO:0007669"/>
    <property type="project" value="UniProtKB-ARBA"/>
</dbReference>
<dbReference type="Pfam" id="PF02517">
    <property type="entry name" value="Rce1-like"/>
    <property type="match status" value="1"/>
</dbReference>
<evidence type="ECO:0000313" key="3">
    <source>
        <dbReference type="Proteomes" id="UP000221438"/>
    </source>
</evidence>